<feature type="transmembrane region" description="Helical" evidence="1">
    <location>
        <begin position="304"/>
        <end position="325"/>
    </location>
</feature>
<dbReference type="RefSeq" id="WP_310138488.1">
    <property type="nucleotide sequence ID" value="NZ_JAVDTR010000004.1"/>
</dbReference>
<dbReference type="PANTHER" id="PTHR40089">
    <property type="entry name" value="ETHANOLAMINE UTILIZATION PROTEIN EUTH"/>
    <property type="match status" value="1"/>
</dbReference>
<sequence>MSMNDMVMTVIAAFMVLGALDKALGNRMGLGSAFTEGMMSMGTLALVMVGIVSLAPTLAGLLIPVISPLYEVIGADPASFANTILAVDMGGYALASQMAQSAEAGLFSWVFLGTMLGPTIVFTIPVALGLVERKDHPYFAKGVLIGISTIPVGCLVGGIVAGIQMEIILRNLIIPVILSVFIMLALYLYTDLTVKVFKYFGSGITLISLIGLVAVGVETLTGWVIIPGMAPLSEGITIVGTIAIVLAGAFPMVAVINKTCQKPLARAGRMLRLDAPTTAGLIASLAHNIPTFRLVKDMNPRGKVISIAFAVSGSFVLGGHLGFVAGMDKTMVTAMIIGKLAGGISAALVAAWTSTPDSK</sequence>
<dbReference type="GO" id="GO:0005886">
    <property type="term" value="C:plasma membrane"/>
    <property type="evidence" value="ECO:0007669"/>
    <property type="project" value="TreeGrafter"/>
</dbReference>
<dbReference type="Pfam" id="PF04346">
    <property type="entry name" value="EutH"/>
    <property type="match status" value="1"/>
</dbReference>
<gene>
    <name evidence="2" type="ORF">J2W91_001849</name>
</gene>
<keyword evidence="1" id="KW-0812">Transmembrane</keyword>
<accession>A0AAP5LLH9</accession>
<dbReference type="NCBIfam" id="NF011667">
    <property type="entry name" value="PRK15086.1-3"/>
    <property type="match status" value="1"/>
</dbReference>
<feature type="transmembrane region" description="Helical" evidence="1">
    <location>
        <begin position="143"/>
        <end position="161"/>
    </location>
</feature>
<dbReference type="PANTHER" id="PTHR40089:SF1">
    <property type="entry name" value="ETHANOLAMINE PERMEASE EUTH-RELATED"/>
    <property type="match status" value="1"/>
</dbReference>
<reference evidence="2" key="1">
    <citation type="submission" date="2023-07" db="EMBL/GenBank/DDBJ databases">
        <title>Sorghum-associated microbial communities from plants grown in Nebraska, USA.</title>
        <authorList>
            <person name="Schachtman D."/>
        </authorList>
    </citation>
    <scope>NUCLEOTIDE SEQUENCE</scope>
    <source>
        <strain evidence="2">BE80</strain>
    </source>
</reference>
<dbReference type="EMBL" id="JAVDTR010000004">
    <property type="protein sequence ID" value="MDR6723397.1"/>
    <property type="molecule type" value="Genomic_DNA"/>
</dbReference>
<dbReference type="PIRSF" id="PIRSF019466">
    <property type="entry name" value="EutH"/>
    <property type="match status" value="1"/>
</dbReference>
<feature type="transmembrane region" description="Helical" evidence="1">
    <location>
        <begin position="167"/>
        <end position="189"/>
    </location>
</feature>
<protein>
    <submittedName>
        <fullName evidence="2">Ethanolamine transporter</fullName>
    </submittedName>
</protein>
<dbReference type="AlphaFoldDB" id="A0AAP5LLH9"/>
<dbReference type="InterPro" id="IPR007441">
    <property type="entry name" value="EutH"/>
</dbReference>
<dbReference type="GO" id="GO:0034228">
    <property type="term" value="F:ethanolamine transmembrane transporter activity"/>
    <property type="evidence" value="ECO:0007669"/>
    <property type="project" value="InterPro"/>
</dbReference>
<feature type="transmembrane region" description="Helical" evidence="1">
    <location>
        <begin position="41"/>
        <end position="66"/>
    </location>
</feature>
<evidence type="ECO:0000256" key="1">
    <source>
        <dbReference type="SAM" id="Phobius"/>
    </source>
</evidence>
<proteinExistence type="predicted"/>
<keyword evidence="1" id="KW-1133">Transmembrane helix</keyword>
<feature type="transmembrane region" description="Helical" evidence="1">
    <location>
        <begin position="331"/>
        <end position="353"/>
    </location>
</feature>
<keyword evidence="1" id="KW-0472">Membrane</keyword>
<comment type="caution">
    <text evidence="2">The sequence shown here is derived from an EMBL/GenBank/DDBJ whole genome shotgun (WGS) entry which is preliminary data.</text>
</comment>
<dbReference type="NCBIfam" id="NF011666">
    <property type="entry name" value="PRK15086.1-2"/>
    <property type="match status" value="1"/>
</dbReference>
<name>A0AAP5LLH9_PAEAM</name>
<organism evidence="2 3">
    <name type="scientific">Paenibacillus amylolyticus</name>
    <dbReference type="NCBI Taxonomy" id="1451"/>
    <lineage>
        <taxon>Bacteria</taxon>
        <taxon>Bacillati</taxon>
        <taxon>Bacillota</taxon>
        <taxon>Bacilli</taxon>
        <taxon>Bacillales</taxon>
        <taxon>Paenibacillaceae</taxon>
        <taxon>Paenibacillus</taxon>
    </lineage>
</organism>
<evidence type="ECO:0000313" key="3">
    <source>
        <dbReference type="Proteomes" id="UP001254832"/>
    </source>
</evidence>
<feature type="transmembrane region" description="Helical" evidence="1">
    <location>
        <begin position="235"/>
        <end position="256"/>
    </location>
</feature>
<evidence type="ECO:0000313" key="2">
    <source>
        <dbReference type="EMBL" id="MDR6723397.1"/>
    </source>
</evidence>
<feature type="transmembrane region" description="Helical" evidence="1">
    <location>
        <begin position="107"/>
        <end position="131"/>
    </location>
</feature>
<feature type="transmembrane region" description="Helical" evidence="1">
    <location>
        <begin position="196"/>
        <end position="215"/>
    </location>
</feature>
<dbReference type="Proteomes" id="UP001254832">
    <property type="component" value="Unassembled WGS sequence"/>
</dbReference>